<comment type="caution">
    <text evidence="1">The sequence shown here is derived from an EMBL/GenBank/DDBJ whole genome shotgun (WGS) entry which is preliminary data.</text>
</comment>
<dbReference type="EMBL" id="LGRX02001477">
    <property type="protein sequence ID" value="KAK3286129.1"/>
    <property type="molecule type" value="Genomic_DNA"/>
</dbReference>
<organism evidence="1 2">
    <name type="scientific">Cymbomonas tetramitiformis</name>
    <dbReference type="NCBI Taxonomy" id="36881"/>
    <lineage>
        <taxon>Eukaryota</taxon>
        <taxon>Viridiplantae</taxon>
        <taxon>Chlorophyta</taxon>
        <taxon>Pyramimonadophyceae</taxon>
        <taxon>Pyramimonadales</taxon>
        <taxon>Pyramimonadaceae</taxon>
        <taxon>Cymbomonas</taxon>
    </lineage>
</organism>
<evidence type="ECO:0000313" key="2">
    <source>
        <dbReference type="Proteomes" id="UP001190700"/>
    </source>
</evidence>
<evidence type="ECO:0000313" key="1">
    <source>
        <dbReference type="EMBL" id="KAK3286129.1"/>
    </source>
</evidence>
<keyword evidence="2" id="KW-1185">Reference proteome</keyword>
<sequence>MLSLRLNWRLSTSRHLLQWPEHCPSAGYSTAPAPGAGLAFRVFLLLGGDLHDNSVLFCHPIVCRFPSAPSGSVRRPWPAAPHAPSLLPVGWVRKSQKVHVGAPPFSRLLVEEEGPPVLSVTQRLVCEPPVRKQAIDPILGQ</sequence>
<dbReference type="AlphaFoldDB" id="A0AAE0LIM0"/>
<protein>
    <submittedName>
        <fullName evidence="1">Uncharacterized protein</fullName>
    </submittedName>
</protein>
<name>A0AAE0LIM0_9CHLO</name>
<dbReference type="Proteomes" id="UP001190700">
    <property type="component" value="Unassembled WGS sequence"/>
</dbReference>
<proteinExistence type="predicted"/>
<gene>
    <name evidence="1" type="ORF">CYMTET_6293</name>
</gene>
<accession>A0AAE0LIM0</accession>
<reference evidence="1 2" key="1">
    <citation type="journal article" date="2015" name="Genome Biol. Evol.">
        <title>Comparative Genomics of a Bacterivorous Green Alga Reveals Evolutionary Causalities and Consequences of Phago-Mixotrophic Mode of Nutrition.</title>
        <authorList>
            <person name="Burns J.A."/>
            <person name="Paasch A."/>
            <person name="Narechania A."/>
            <person name="Kim E."/>
        </authorList>
    </citation>
    <scope>NUCLEOTIDE SEQUENCE [LARGE SCALE GENOMIC DNA]</scope>
    <source>
        <strain evidence="1 2">PLY_AMNH</strain>
    </source>
</reference>